<dbReference type="GO" id="GO:0016020">
    <property type="term" value="C:membrane"/>
    <property type="evidence" value="ECO:0007669"/>
    <property type="project" value="UniProtKB-SubCell"/>
</dbReference>
<keyword evidence="5" id="KW-0808">Transferase</keyword>
<feature type="domain" description="PKS/mFAS DH" evidence="12">
    <location>
        <begin position="907"/>
        <end position="1197"/>
    </location>
</feature>
<dbReference type="Proteomes" id="UP000037505">
    <property type="component" value="Unassembled WGS sequence"/>
</dbReference>
<dbReference type="GO" id="GO:0016887">
    <property type="term" value="F:ATP hydrolysis activity"/>
    <property type="evidence" value="ECO:0007669"/>
    <property type="project" value="InterPro"/>
</dbReference>
<dbReference type="InterPro" id="IPR016035">
    <property type="entry name" value="Acyl_Trfase/lysoPLipase"/>
</dbReference>
<dbReference type="InterPro" id="IPR020841">
    <property type="entry name" value="PKS_Beta-ketoAc_synthase_dom"/>
</dbReference>
<dbReference type="InterPro" id="IPR036291">
    <property type="entry name" value="NAD(P)-bd_dom_sf"/>
</dbReference>
<dbReference type="SMART" id="SM00826">
    <property type="entry name" value="PKS_DH"/>
    <property type="match status" value="1"/>
</dbReference>
<dbReference type="GO" id="GO:1901336">
    <property type="term" value="P:lactone biosynthetic process"/>
    <property type="evidence" value="ECO:0007669"/>
    <property type="project" value="UniProtKB-ARBA"/>
</dbReference>
<keyword evidence="14" id="KW-1185">Reference proteome</keyword>
<dbReference type="InterPro" id="IPR013217">
    <property type="entry name" value="Methyltransf_12"/>
</dbReference>
<dbReference type="GO" id="GO:0004315">
    <property type="term" value="F:3-oxoacyl-[acyl-carrier-protein] synthase activity"/>
    <property type="evidence" value="ECO:0007669"/>
    <property type="project" value="InterPro"/>
</dbReference>
<dbReference type="SUPFAM" id="SSF51735">
    <property type="entry name" value="NAD(P)-binding Rossmann-fold domains"/>
    <property type="match status" value="2"/>
</dbReference>
<dbReference type="Pfam" id="PF23114">
    <property type="entry name" value="NAD-bd_HRPKS_sdrA"/>
    <property type="match status" value="1"/>
</dbReference>
<dbReference type="InterPro" id="IPR049900">
    <property type="entry name" value="PKS_mFAS_DH"/>
</dbReference>
<dbReference type="InterPro" id="IPR018201">
    <property type="entry name" value="Ketoacyl_synth_AS"/>
</dbReference>
<dbReference type="InterPro" id="IPR013149">
    <property type="entry name" value="ADH-like_C"/>
</dbReference>
<dbReference type="InterPro" id="IPR027417">
    <property type="entry name" value="P-loop_NTPase"/>
</dbReference>
<dbReference type="Pfam" id="PF00109">
    <property type="entry name" value="ketoacyl-synt"/>
    <property type="match status" value="1"/>
</dbReference>
<dbReference type="Gene3D" id="3.40.50.150">
    <property type="entry name" value="Vaccinia Virus protein VP39"/>
    <property type="match status" value="1"/>
</dbReference>
<dbReference type="InterPro" id="IPR020843">
    <property type="entry name" value="ER"/>
</dbReference>
<comment type="subcellular location">
    <subcellularLocation>
        <location evidence="1">Membrane</location>
        <topology evidence="1">Multi-pass membrane protein</topology>
    </subcellularLocation>
</comment>
<dbReference type="SMART" id="SM00825">
    <property type="entry name" value="PKS_KS"/>
    <property type="match status" value="1"/>
</dbReference>
<dbReference type="Pfam" id="PF16197">
    <property type="entry name" value="KAsynt_C_assoc"/>
    <property type="match status" value="1"/>
</dbReference>
<dbReference type="InterPro" id="IPR050091">
    <property type="entry name" value="PKS_NRPS_Biosynth_Enz"/>
</dbReference>
<protein>
    <recommendedName>
        <fullName evidence="15">Polyketide synthase</fullName>
    </recommendedName>
</protein>
<proteinExistence type="predicted"/>
<feature type="domain" description="Ketosynthase family 3 (KS3)" evidence="11">
    <location>
        <begin position="19"/>
        <end position="442"/>
    </location>
</feature>
<dbReference type="Pfam" id="PF00005">
    <property type="entry name" value="ABC_tran"/>
    <property type="match status" value="1"/>
</dbReference>
<dbReference type="InterPro" id="IPR020807">
    <property type="entry name" value="PKS_DH"/>
</dbReference>
<dbReference type="InterPro" id="IPR013154">
    <property type="entry name" value="ADH-like_N"/>
</dbReference>
<evidence type="ECO:0000256" key="2">
    <source>
        <dbReference type="ARBA" id="ARBA00022450"/>
    </source>
</evidence>
<dbReference type="SUPFAM" id="SSF52151">
    <property type="entry name" value="FabD/lysophospholipase-like"/>
    <property type="match status" value="1"/>
</dbReference>
<dbReference type="InterPro" id="IPR016039">
    <property type="entry name" value="Thiolase-like"/>
</dbReference>
<keyword evidence="4" id="KW-0489">Methyltransferase</keyword>
<dbReference type="PANTHER" id="PTHR43775:SF49">
    <property type="entry name" value="SYNTHASE, PUTATIVE (JCVI)-RELATED"/>
    <property type="match status" value="1"/>
</dbReference>
<dbReference type="InterPro" id="IPR014030">
    <property type="entry name" value="Ketoacyl_synth_N"/>
</dbReference>
<dbReference type="GO" id="GO:0032259">
    <property type="term" value="P:methylation"/>
    <property type="evidence" value="ECO:0007669"/>
    <property type="project" value="UniProtKB-KW"/>
</dbReference>
<dbReference type="InterPro" id="IPR029063">
    <property type="entry name" value="SAM-dependent_MTases_sf"/>
</dbReference>
<dbReference type="InterPro" id="IPR014043">
    <property type="entry name" value="Acyl_transferase_dom"/>
</dbReference>
<organism evidence="13 14">
    <name type="scientific">Aspergillus nomiae NRRL (strain ATCC 15546 / NRRL 13137 / CBS 260.88 / M93)</name>
    <dbReference type="NCBI Taxonomy" id="1509407"/>
    <lineage>
        <taxon>Eukaryota</taxon>
        <taxon>Fungi</taxon>
        <taxon>Dikarya</taxon>
        <taxon>Ascomycota</taxon>
        <taxon>Pezizomycotina</taxon>
        <taxon>Eurotiomycetes</taxon>
        <taxon>Eurotiomycetidae</taxon>
        <taxon>Eurotiales</taxon>
        <taxon>Aspergillaceae</taxon>
        <taxon>Aspergillus</taxon>
        <taxon>Aspergillus subgen. Circumdati</taxon>
    </lineage>
</organism>
<dbReference type="SUPFAM" id="SSF55048">
    <property type="entry name" value="Probable ACP-binding domain of malonyl-CoA ACP transacylase"/>
    <property type="match status" value="1"/>
</dbReference>
<dbReference type="PROSITE" id="PS00606">
    <property type="entry name" value="KS3_1"/>
    <property type="match status" value="1"/>
</dbReference>
<evidence type="ECO:0000313" key="13">
    <source>
        <dbReference type="EMBL" id="KNG82131.1"/>
    </source>
</evidence>
<dbReference type="Gene3D" id="3.10.129.110">
    <property type="entry name" value="Polyketide synthase dehydratase"/>
    <property type="match status" value="1"/>
</dbReference>
<accession>A0A0L1IRB7</accession>
<dbReference type="SMART" id="SM00822">
    <property type="entry name" value="PKS_KR"/>
    <property type="match status" value="1"/>
</dbReference>
<feature type="active site" description="Proton acceptor; for dehydratase activity" evidence="10">
    <location>
        <position position="939"/>
    </location>
</feature>
<evidence type="ECO:0000256" key="9">
    <source>
        <dbReference type="ARBA" id="ARBA00023315"/>
    </source>
</evidence>
<dbReference type="CDD" id="cd00833">
    <property type="entry name" value="PKS"/>
    <property type="match status" value="1"/>
</dbReference>
<evidence type="ECO:0000256" key="10">
    <source>
        <dbReference type="PROSITE-ProRule" id="PRU01363"/>
    </source>
</evidence>
<dbReference type="CDD" id="cd02440">
    <property type="entry name" value="AdoMet_MTases"/>
    <property type="match status" value="1"/>
</dbReference>
<keyword evidence="3" id="KW-0597">Phosphoprotein</keyword>
<dbReference type="SUPFAM" id="SSF50129">
    <property type="entry name" value="GroES-like"/>
    <property type="match status" value="1"/>
</dbReference>
<dbReference type="GO" id="GO:0008168">
    <property type="term" value="F:methyltransferase activity"/>
    <property type="evidence" value="ECO:0007669"/>
    <property type="project" value="UniProtKB-KW"/>
</dbReference>
<dbReference type="CDD" id="cd05195">
    <property type="entry name" value="enoyl_red"/>
    <property type="match status" value="1"/>
</dbReference>
<dbReference type="Pfam" id="PF08242">
    <property type="entry name" value="Methyltransf_12"/>
    <property type="match status" value="1"/>
</dbReference>
<dbReference type="InterPro" id="IPR032821">
    <property type="entry name" value="PKS_assoc"/>
</dbReference>
<feature type="region of interest" description="C-terminal hotdog fold" evidence="10">
    <location>
        <begin position="1045"/>
        <end position="1197"/>
    </location>
</feature>
<dbReference type="RefSeq" id="XP_015403054.1">
    <property type="nucleotide sequence ID" value="XM_015555119.1"/>
</dbReference>
<feature type="region of interest" description="N-terminal hotdog fold" evidence="10">
    <location>
        <begin position="907"/>
        <end position="1035"/>
    </location>
</feature>
<dbReference type="InterPro" id="IPR056501">
    <property type="entry name" value="NAD-bd_HRPKS_sdrA"/>
</dbReference>
<dbReference type="Gene3D" id="3.40.50.300">
    <property type="entry name" value="P-loop containing nucleotide triphosphate hydrolases"/>
    <property type="match status" value="1"/>
</dbReference>
<dbReference type="Pfam" id="PF08659">
    <property type="entry name" value="KR"/>
    <property type="match status" value="1"/>
</dbReference>
<comment type="caution">
    <text evidence="13">The sequence shown here is derived from an EMBL/GenBank/DDBJ whole genome shotgun (WGS) entry which is preliminary data.</text>
</comment>
<dbReference type="GeneID" id="26811667"/>
<keyword evidence="7" id="KW-0560">Oxidoreductase</keyword>
<dbReference type="PROSITE" id="PS52004">
    <property type="entry name" value="KS3_2"/>
    <property type="match status" value="1"/>
</dbReference>
<evidence type="ECO:0008006" key="15">
    <source>
        <dbReference type="Google" id="ProtNLM"/>
    </source>
</evidence>
<dbReference type="Pfam" id="PF21089">
    <property type="entry name" value="PKS_DH_N"/>
    <property type="match status" value="1"/>
</dbReference>
<dbReference type="InterPro" id="IPR001227">
    <property type="entry name" value="Ac_transferase_dom_sf"/>
</dbReference>
<keyword evidence="9" id="KW-0012">Acyltransferase</keyword>
<evidence type="ECO:0000256" key="3">
    <source>
        <dbReference type="ARBA" id="ARBA00022553"/>
    </source>
</evidence>
<dbReference type="FunFam" id="3.40.50.720:FF:000209">
    <property type="entry name" value="Polyketide synthase Pks12"/>
    <property type="match status" value="1"/>
</dbReference>
<dbReference type="GO" id="GO:0006633">
    <property type="term" value="P:fatty acid biosynthetic process"/>
    <property type="evidence" value="ECO:0007669"/>
    <property type="project" value="InterPro"/>
</dbReference>
<keyword evidence="6" id="KW-0521">NADP</keyword>
<dbReference type="GO" id="GO:0016491">
    <property type="term" value="F:oxidoreductase activity"/>
    <property type="evidence" value="ECO:0007669"/>
    <property type="project" value="UniProtKB-KW"/>
</dbReference>
<dbReference type="SMART" id="SM00829">
    <property type="entry name" value="PKS_ER"/>
    <property type="match status" value="1"/>
</dbReference>
<dbReference type="InterPro" id="IPR013968">
    <property type="entry name" value="PKS_KR"/>
</dbReference>
<dbReference type="OrthoDB" id="329835at2759"/>
<dbReference type="Pfam" id="PF00107">
    <property type="entry name" value="ADH_zinc_N"/>
    <property type="match status" value="1"/>
</dbReference>
<dbReference type="SUPFAM" id="SSF53901">
    <property type="entry name" value="Thiolase-like"/>
    <property type="match status" value="1"/>
</dbReference>
<evidence type="ECO:0000313" key="14">
    <source>
        <dbReference type="Proteomes" id="UP000037505"/>
    </source>
</evidence>
<dbReference type="InterPro" id="IPR017871">
    <property type="entry name" value="ABC_transporter-like_CS"/>
</dbReference>
<gene>
    <name evidence="13" type="ORF">ANOM_009863</name>
</gene>
<dbReference type="Pfam" id="PF00698">
    <property type="entry name" value="Acyl_transf_1"/>
    <property type="match status" value="1"/>
</dbReference>
<dbReference type="GO" id="GO:0004312">
    <property type="term" value="F:fatty acid synthase activity"/>
    <property type="evidence" value="ECO:0007669"/>
    <property type="project" value="TreeGrafter"/>
</dbReference>
<dbReference type="Pfam" id="PF02801">
    <property type="entry name" value="Ketoacyl-synt_C"/>
    <property type="match status" value="1"/>
</dbReference>
<dbReference type="GO" id="GO:0005524">
    <property type="term" value="F:ATP binding"/>
    <property type="evidence" value="ECO:0007669"/>
    <property type="project" value="InterPro"/>
</dbReference>
<dbReference type="PROSITE" id="PS00211">
    <property type="entry name" value="ABC_TRANSPORTER_1"/>
    <property type="match status" value="1"/>
</dbReference>
<dbReference type="InterPro" id="IPR042104">
    <property type="entry name" value="PKS_dehydratase_sf"/>
</dbReference>
<dbReference type="Gene3D" id="3.40.50.720">
    <property type="entry name" value="NAD(P)-binding Rossmann-like Domain"/>
    <property type="match status" value="3"/>
</dbReference>
<dbReference type="Gene3D" id="3.90.180.10">
    <property type="entry name" value="Medium-chain alcohol dehydrogenases, catalytic domain"/>
    <property type="match status" value="1"/>
</dbReference>
<feature type="active site" description="Proton donor; for dehydratase activity" evidence="10">
    <location>
        <position position="1106"/>
    </location>
</feature>
<dbReference type="GO" id="GO:0044550">
    <property type="term" value="P:secondary metabolite biosynthetic process"/>
    <property type="evidence" value="ECO:0007669"/>
    <property type="project" value="UniProtKB-ARBA"/>
</dbReference>
<dbReference type="Gene3D" id="3.40.366.10">
    <property type="entry name" value="Malonyl-Coenzyme A Acyl Carrier Protein, domain 2"/>
    <property type="match status" value="1"/>
</dbReference>
<dbReference type="PANTHER" id="PTHR43775">
    <property type="entry name" value="FATTY ACID SYNTHASE"/>
    <property type="match status" value="1"/>
</dbReference>
<dbReference type="InterPro" id="IPR014031">
    <property type="entry name" value="Ketoacyl_synth_C"/>
</dbReference>
<dbReference type="InterPro" id="IPR049551">
    <property type="entry name" value="PKS_DH_C"/>
</dbReference>
<dbReference type="SMART" id="SM00827">
    <property type="entry name" value="PKS_AT"/>
    <property type="match status" value="1"/>
</dbReference>
<reference evidence="13 14" key="1">
    <citation type="submission" date="2014-06" db="EMBL/GenBank/DDBJ databases">
        <title>The Genome of the Aflatoxigenic Filamentous Fungus Aspergillus nomius.</title>
        <authorList>
            <person name="Moore M.G."/>
            <person name="Shannon B.M."/>
            <person name="Brian M.M."/>
        </authorList>
    </citation>
    <scope>NUCLEOTIDE SEQUENCE [LARGE SCALE GENOMIC DNA]</scope>
    <source>
        <strain evidence="13 14">NRRL 13137</strain>
    </source>
</reference>
<dbReference type="STRING" id="1509407.A0A0L1IRB7"/>
<evidence type="ECO:0000256" key="6">
    <source>
        <dbReference type="ARBA" id="ARBA00022857"/>
    </source>
</evidence>
<evidence type="ECO:0000259" key="12">
    <source>
        <dbReference type="PROSITE" id="PS52019"/>
    </source>
</evidence>
<evidence type="ECO:0000256" key="1">
    <source>
        <dbReference type="ARBA" id="ARBA00004141"/>
    </source>
</evidence>
<dbReference type="EMBL" id="JNOM01000374">
    <property type="protein sequence ID" value="KNG82131.1"/>
    <property type="molecule type" value="Genomic_DNA"/>
</dbReference>
<dbReference type="InterPro" id="IPR016036">
    <property type="entry name" value="Malonyl_transacylase_ACP-bd"/>
</dbReference>
<dbReference type="InterPro" id="IPR011032">
    <property type="entry name" value="GroES-like_sf"/>
</dbReference>
<sequence>MEGNRTYCRENCADQESGPPLIAIVGMAMRLPGGIQTSEGFWELLIKGEDVSSRVPESRYNIDAFYHPTKPQSAKTRSGYFLQDDYVGSADTSFFQMAGYEAGKLDPQQMLLMEVVWECMENAGQTGWRGQDIGCYVGAFGEDWHELCAKETQDIPRVHAFATGAFALSNRVSYEYDLKGPSVTIQTACSSSMVALHEACCAIYSGTCSSAIVAGTNMILSPTMTANMSDNMVLSPSGHCKTFDADADGYARAEAVNAVYLKPLDQAIRDGDPIRSVLRSTSTNFDGRTEKIFSPNADSQERLIRQAYERARIDDFSQTAFFECHGTGTRAGDLAEAIAVGRIFGPEGIHIGAVKPNVGHSEGASGLTSVIKAVLALEHRIIPPNIHFTNPNPKSTGTILPFKESGLRVPTEPIPWPPGRADRVSVNCFGIGGANAHAILELPPSVRLKAGNQAVNIEKQRPRLLVASTQSEESLQIQVSNIQDYVKACPGPLNDVAYTLGIRREHLPYRAFMISTEDGRLEAETLRSPCCSQPPVVFTFPGQGTQWPEMCKGLMERFACFRDDIRKMDGILKRLPHAPTWSIEEELLRPKHTSRVNEPELSQPLVVAVQIAIVNLLASWGTRPTAVVGHSSGEIAAAYAAGAISVETAIIASYYRGQVVKSSRQAGGMAVVGLSKEEVYPFLVDGVVVACENSPRSVNLSGDKDRLNAVLEKIQREMPETYHSIVNVSVAYHSHHMLCLGEIYETMISPYIVSQQSMTPMYSSVTEGIVPSPAFLDAAYWRRNLESPVRYLGAVEALLKRPGMEHVLFIEVGPHSVLSSITRQIFSDRKEVLHYIPTLLKDGHASSCLLKTAGLMYLFNHCPDFQSINGPGEVVVDIPPYPWHRTSINWKESRVSREWRFRKYPQHELLGCRMLECSDLEPAWRNILHINNIAWLYDHRVFGEVFFPCAGYISIVNEAMRQVSGSVDCTLSNVCIQTPLILQMSSGVEIMTSFKPVRLTTTVESVWYEFTIASYDGKSWTKHCVGKARPGKDEPEESKVIRPLPRSVSIDTCYQAFQAIGLQYGPRFRKLQRITADPMSSIASATVCNEPVLHECTYTVHPTTIDQCLQLLSVAGCRGRGREATKLYLPAFIERVYIGQGGPMLGVEASISSPVTNHGLGDATAVFEDKVVVSLQGALMIPVAGMKASEESGVPLASYMEWRPDISLSPPLKFSRKEPEMESRIRILEKLSNLSLRQVLQHIGCTSPSVPHLQKYPELLRRAAAAFKASRWAEPSTDPVQDTREKLFESLHHDDHLRSYAELNQTVVNQCTDVLNGSVDSLTILGQEGGLHTLYETLYYKNELCKFFTLLRHSNPMLRILEIGAGTGGSTTYILKALLSDNGRRSYSQYMYTDISSSFLDRAREAFKDPKNFEFQLLDISMEPSEQGFQSQSYDVVIASNVLGAIADISGALHNIKNLMAPGGYLVIQEFDSMIPSTLCITGLLPDWWDDQGEFYAPSVSPGSWNTEIHKAGLREVVGDRPLRSTSLPTTTTLVARIADQESQAGSVVILGPQDNPWAQEVASALLSSGHTVNWGSLNGQVSPTDTVISLLDLNGPFFKGMDESSLNEFKGLVDSSARILWVTKSLQITCDDPDYGLVLGVSRTIKREKGHYFGTFEIDKFDSNAVSALLRVLNKFCQQYHAKDTADLDYEFALHEGVIHVGRFQWTSLTDRLFSDSAIGLPTRLAVSSPGSLNSLQWAPDGTKSGILGADDIEIDVHYVGLNFRDVMIALGIMAHENEFGSEASGVVKRIGSNVKHLSVGDRVCLAQPGLFRTRTVVPASNCIRLPEKLALEDGATMGIAYGTAYYSLIDIGRLKKGDSVLIHAACGGVGLAAIQICQTFGAEIYATVGSEQKVMYLIDTFGIRRDHIFNSRDSSFRHDVLRMTDGRGVDLVLNSLAGELLHASWKCVAKFGKMIEIGKRDFIGRGMLSMDVFAGNRAFFGVDLMELGEKPGFIPRLFGKALELFERGQINPIRPLKIVMPTEVQVAFREMQKGLHMGKIALKMAGNTVPFPPMKVRQQVSLSPDAAYLLVGGLGGIGRAIATWMVEKGARYLIFLSRSAGESDADREFFRELHVQGCLAVPVKGSVAVLNDVKQAVSVSPKPIGGVLQLSMIIRDQFFPAITYEKWKETLAPKVQGTWNLHKVLLEETLDFFVVFSSVAGVMGHQGQASYSAANTFLNSFVQYRRLRGHPASVINLGCVDEIGYLATDNRRLREGMRAASVCLLSEQNVLDALEIAITRQSFSKKAPTEQQVLVSDDYTVGMNNTKHRADLTVRQLWGKDARFSAYANFEAHTAIQYNSGAVDKVRETIASIENNPEILDDPEWRDRITTEIFAAVRTLSGFGKDQDDEQVMQSPIDSLMTFEIRNWYRRYINLELSSVDVANAGTLGGLMPITIAALRAKYANGKSSLILSLLRLSELSQGSIFIDDIDIAQIPREPVRRRLALLPQDPLVFSRSIHLNLDPLQKHTNEAIISILSRVGMLNSLASNRSGLDSLVKKDTLSSGQQQLIAFARTLLNPSPSLLLDEATSMVDMQTEAMIMNLIREEFENRTVMDQGTIVESGRPLSYFRKVRVCLETYG</sequence>
<evidence type="ECO:0000259" key="11">
    <source>
        <dbReference type="PROSITE" id="PS52004"/>
    </source>
</evidence>
<keyword evidence="8" id="KW-0511">Multifunctional enzyme</keyword>
<dbReference type="PROSITE" id="PS52019">
    <property type="entry name" value="PKS_MFAS_DH"/>
    <property type="match status" value="1"/>
</dbReference>
<dbReference type="InterPro" id="IPR003439">
    <property type="entry name" value="ABC_transporter-like_ATP-bd"/>
</dbReference>
<dbReference type="SUPFAM" id="SSF53335">
    <property type="entry name" value="S-adenosyl-L-methionine-dependent methyltransferases"/>
    <property type="match status" value="1"/>
</dbReference>
<dbReference type="SUPFAM" id="SSF52540">
    <property type="entry name" value="P-loop containing nucleoside triphosphate hydrolases"/>
    <property type="match status" value="1"/>
</dbReference>
<dbReference type="Pfam" id="PF14765">
    <property type="entry name" value="PS-DH"/>
    <property type="match status" value="1"/>
</dbReference>
<dbReference type="InterPro" id="IPR049552">
    <property type="entry name" value="PKS_DH_N"/>
</dbReference>
<evidence type="ECO:0000256" key="5">
    <source>
        <dbReference type="ARBA" id="ARBA00022679"/>
    </source>
</evidence>
<dbReference type="Pfam" id="PF08240">
    <property type="entry name" value="ADH_N"/>
    <property type="match status" value="1"/>
</dbReference>
<evidence type="ECO:0000256" key="7">
    <source>
        <dbReference type="ARBA" id="ARBA00023002"/>
    </source>
</evidence>
<evidence type="ECO:0000256" key="4">
    <source>
        <dbReference type="ARBA" id="ARBA00022603"/>
    </source>
</evidence>
<keyword evidence="2" id="KW-0596">Phosphopantetheine</keyword>
<evidence type="ECO:0000256" key="8">
    <source>
        <dbReference type="ARBA" id="ARBA00023268"/>
    </source>
</evidence>
<dbReference type="Gene3D" id="3.40.47.10">
    <property type="match status" value="1"/>
</dbReference>
<dbReference type="InterPro" id="IPR057326">
    <property type="entry name" value="KR_dom"/>
</dbReference>
<name>A0A0L1IRB7_ASPN3</name>